<feature type="signal peptide" evidence="1">
    <location>
        <begin position="1"/>
        <end position="22"/>
    </location>
</feature>
<comment type="caution">
    <text evidence="2">The sequence shown here is derived from an EMBL/GenBank/DDBJ whole genome shotgun (WGS) entry which is preliminary data.</text>
</comment>
<organism evidence="2 3">
    <name type="scientific">Salix viminalis</name>
    <name type="common">Common osier</name>
    <name type="synonym">Basket willow</name>
    <dbReference type="NCBI Taxonomy" id="40686"/>
    <lineage>
        <taxon>Eukaryota</taxon>
        <taxon>Viridiplantae</taxon>
        <taxon>Streptophyta</taxon>
        <taxon>Embryophyta</taxon>
        <taxon>Tracheophyta</taxon>
        <taxon>Spermatophyta</taxon>
        <taxon>Magnoliopsida</taxon>
        <taxon>eudicotyledons</taxon>
        <taxon>Gunneridae</taxon>
        <taxon>Pentapetalae</taxon>
        <taxon>rosids</taxon>
        <taxon>fabids</taxon>
        <taxon>Malpighiales</taxon>
        <taxon>Salicaceae</taxon>
        <taxon>Saliceae</taxon>
        <taxon>Salix</taxon>
    </lineage>
</organism>
<name>A0A9Q0U7A6_SALVM</name>
<reference evidence="2" key="1">
    <citation type="submission" date="2022-11" db="EMBL/GenBank/DDBJ databases">
        <authorList>
            <person name="Hyden B.L."/>
            <person name="Feng K."/>
            <person name="Yates T."/>
            <person name="Jawdy S."/>
            <person name="Smart L.B."/>
            <person name="Muchero W."/>
        </authorList>
    </citation>
    <scope>NUCLEOTIDE SEQUENCE</scope>
    <source>
        <tissue evidence="2">Shoot tip</tissue>
    </source>
</reference>
<feature type="non-terminal residue" evidence="2">
    <location>
        <position position="1"/>
    </location>
</feature>
<evidence type="ECO:0000313" key="3">
    <source>
        <dbReference type="Proteomes" id="UP001151529"/>
    </source>
</evidence>
<keyword evidence="3" id="KW-1185">Reference proteome</keyword>
<dbReference type="EMBL" id="JAPFFL010000005">
    <property type="protein sequence ID" value="KAJ6724731.1"/>
    <property type="molecule type" value="Genomic_DNA"/>
</dbReference>
<gene>
    <name evidence="2" type="ORF">OIU85_022629</name>
</gene>
<keyword evidence="1" id="KW-0732">Signal</keyword>
<evidence type="ECO:0000313" key="2">
    <source>
        <dbReference type="EMBL" id="KAJ6724731.1"/>
    </source>
</evidence>
<reference evidence="2" key="2">
    <citation type="journal article" date="2023" name="Int. J. Mol. Sci.">
        <title>De Novo Assembly and Annotation of 11 Diverse Shrub Willow (Salix) Genomes Reveals Novel Gene Organization in Sex-Linked Regions.</title>
        <authorList>
            <person name="Hyden B."/>
            <person name="Feng K."/>
            <person name="Yates T.B."/>
            <person name="Jawdy S."/>
            <person name="Cereghino C."/>
            <person name="Smart L.B."/>
            <person name="Muchero W."/>
        </authorList>
    </citation>
    <scope>NUCLEOTIDE SEQUENCE [LARGE SCALE GENOMIC DNA]</scope>
    <source>
        <tissue evidence="2">Shoot tip</tissue>
    </source>
</reference>
<dbReference type="AlphaFoldDB" id="A0A9Q0U7A6"/>
<protein>
    <submittedName>
        <fullName evidence="2">Uncharacterized protein</fullName>
    </submittedName>
</protein>
<feature type="chain" id="PRO_5040438363" evidence="1">
    <location>
        <begin position="23"/>
        <end position="80"/>
    </location>
</feature>
<feature type="non-terminal residue" evidence="2">
    <location>
        <position position="80"/>
    </location>
</feature>
<sequence>PWALVLGACWSSLDLRVGGVWSVSGWCGLAREDQGLVSVGSPCQLDSRLRLLEGLQPRFLLRSAGLLGSFGSSAGLFSRV</sequence>
<accession>A0A9Q0U7A6</accession>
<evidence type="ECO:0000256" key="1">
    <source>
        <dbReference type="SAM" id="SignalP"/>
    </source>
</evidence>
<dbReference type="Proteomes" id="UP001151529">
    <property type="component" value="Chromosome 11"/>
</dbReference>
<proteinExistence type="predicted"/>